<proteinExistence type="predicted"/>
<gene>
    <name evidence="1" type="ORF">SAMN05444158_6217</name>
</gene>
<protein>
    <submittedName>
        <fullName evidence="1">4,5-dihydroxyphthalate decarboxylase</fullName>
    </submittedName>
</protein>
<evidence type="ECO:0000313" key="2">
    <source>
        <dbReference type="Proteomes" id="UP000243904"/>
    </source>
</evidence>
<evidence type="ECO:0000313" key="1">
    <source>
        <dbReference type="EMBL" id="SDT46103.1"/>
    </source>
</evidence>
<sequence length="304" mass="33486">MTLILACGNYDRTRRLIDGEIGIEGHGLDVQTLPPETMFARAFNDLAFDISELSFSTYLMHVARGTCGYAGIPVFPSRAFRHSAIYVRADGGVETPEDLSGRVVGVRNYLNTAALVVRGLLSDVYGVAASDISWRIGDVDDVERDTIAVPDVLGDTDIRAVPRGATLSSMLVAGEIDAIVHYHPPHGFGPAPAPIKRLFADSSAAEQRYFADTGVFPIMHLVGVRRTLLRDQPSLASKVYDAFERARNVSENPREQETACDRWANGVARNRAALEMLSRYAFEQGITERQLRLDELFVPDLMQT</sequence>
<dbReference type="RefSeq" id="WP_146690010.1">
    <property type="nucleotide sequence ID" value="NZ_LT629750.1"/>
</dbReference>
<dbReference type="EMBL" id="LT629750">
    <property type="protein sequence ID" value="SDT46103.1"/>
    <property type="molecule type" value="Genomic_DNA"/>
</dbReference>
<name>A0A1H2AJG5_9BRAD</name>
<dbReference type="AlphaFoldDB" id="A0A1H2AJG5"/>
<keyword evidence="2" id="KW-1185">Reference proteome</keyword>
<dbReference type="Gene3D" id="3.40.190.10">
    <property type="entry name" value="Periplasmic binding protein-like II"/>
    <property type="match status" value="1"/>
</dbReference>
<accession>A0A1H2AJG5</accession>
<dbReference type="Proteomes" id="UP000243904">
    <property type="component" value="Chromosome I"/>
</dbReference>
<reference evidence="2" key="1">
    <citation type="submission" date="2016-10" db="EMBL/GenBank/DDBJ databases">
        <authorList>
            <person name="Varghese N."/>
            <person name="Submissions S."/>
        </authorList>
    </citation>
    <scope>NUCLEOTIDE SEQUENCE [LARGE SCALE GENOMIC DNA]</scope>
    <source>
        <strain evidence="2">GAS369</strain>
    </source>
</reference>
<organism evidence="1 2">
    <name type="scientific">Bradyrhizobium canariense</name>
    <dbReference type="NCBI Taxonomy" id="255045"/>
    <lineage>
        <taxon>Bacteria</taxon>
        <taxon>Pseudomonadati</taxon>
        <taxon>Pseudomonadota</taxon>
        <taxon>Alphaproteobacteria</taxon>
        <taxon>Hyphomicrobiales</taxon>
        <taxon>Nitrobacteraceae</taxon>
        <taxon>Bradyrhizobium</taxon>
    </lineage>
</organism>
<dbReference type="SUPFAM" id="SSF53850">
    <property type="entry name" value="Periplasmic binding protein-like II"/>
    <property type="match status" value="1"/>
</dbReference>